<keyword evidence="5" id="KW-1185">Reference proteome</keyword>
<comment type="caution">
    <text evidence="4">The sequence shown here is derived from an EMBL/GenBank/DDBJ whole genome shotgun (WGS) entry which is preliminary data.</text>
</comment>
<dbReference type="RefSeq" id="WP_420163941.1">
    <property type="nucleotide sequence ID" value="NZ_JBDLNV010000003.1"/>
</dbReference>
<dbReference type="PRINTS" id="PR00455">
    <property type="entry name" value="HTHTETR"/>
</dbReference>
<reference evidence="4 5" key="1">
    <citation type="submission" date="2023-11" db="EMBL/GenBank/DDBJ databases">
        <authorList>
            <person name="Val-Calvo J."/>
            <person name="Scortti M."/>
            <person name="Vazquez-Boland J."/>
        </authorList>
    </citation>
    <scope>NUCLEOTIDE SEQUENCE [LARGE SCALE GENOMIC DNA]</scope>
    <source>
        <strain evidence="4 5">PAM 2766</strain>
    </source>
</reference>
<accession>A0ABW9FDS9</accession>
<dbReference type="InterPro" id="IPR009057">
    <property type="entry name" value="Homeodomain-like_sf"/>
</dbReference>
<dbReference type="EMBL" id="JBDLNV010000003">
    <property type="protein sequence ID" value="MFM1723362.1"/>
    <property type="molecule type" value="Genomic_DNA"/>
</dbReference>
<feature type="DNA-binding region" description="H-T-H motif" evidence="2">
    <location>
        <begin position="34"/>
        <end position="53"/>
    </location>
</feature>
<feature type="domain" description="HTH tetR-type" evidence="3">
    <location>
        <begin position="11"/>
        <end position="71"/>
    </location>
</feature>
<name>A0ABW9FDS9_9NOCA</name>
<organism evidence="4 5">
    <name type="scientific">Rhodococcus parequi</name>
    <dbReference type="NCBI Taxonomy" id="3137122"/>
    <lineage>
        <taxon>Bacteria</taxon>
        <taxon>Bacillati</taxon>
        <taxon>Actinomycetota</taxon>
        <taxon>Actinomycetes</taxon>
        <taxon>Mycobacteriales</taxon>
        <taxon>Nocardiaceae</taxon>
        <taxon>Rhodococcus</taxon>
    </lineage>
</organism>
<sequence>MRSRAQDLSPVAIRERILDAAEACLVESGYSSRLHAVISERAGLSRPTVYKYVGDQSEIFEALFQREITRFFTRLTPVLRDSDRLDTGLADCVVFAVGYARRHVLLQKGLRDDPAVVLPWFTVLARPFVERGTDYLAPLFERLMTAEQSAAIDSRAVCEWAFRLVASLITTGGVVDTSDDAALREFVAGLLSIGVAAPVAQMA</sequence>
<protein>
    <submittedName>
        <fullName evidence="4">TetR/AcrR family transcriptional regulator</fullName>
    </submittedName>
</protein>
<dbReference type="PROSITE" id="PS50977">
    <property type="entry name" value="HTH_TETR_2"/>
    <property type="match status" value="1"/>
</dbReference>
<dbReference type="InterPro" id="IPR001647">
    <property type="entry name" value="HTH_TetR"/>
</dbReference>
<evidence type="ECO:0000313" key="4">
    <source>
        <dbReference type="EMBL" id="MFM1723362.1"/>
    </source>
</evidence>
<keyword evidence="1 2" id="KW-0238">DNA-binding</keyword>
<dbReference type="PANTHER" id="PTHR30055:SF226">
    <property type="entry name" value="HTH-TYPE TRANSCRIPTIONAL REGULATOR PKSA"/>
    <property type="match status" value="1"/>
</dbReference>
<dbReference type="PANTHER" id="PTHR30055">
    <property type="entry name" value="HTH-TYPE TRANSCRIPTIONAL REGULATOR RUTR"/>
    <property type="match status" value="1"/>
</dbReference>
<dbReference type="Proteomes" id="UP001629745">
    <property type="component" value="Unassembled WGS sequence"/>
</dbReference>
<proteinExistence type="predicted"/>
<dbReference type="SUPFAM" id="SSF46689">
    <property type="entry name" value="Homeodomain-like"/>
    <property type="match status" value="1"/>
</dbReference>
<gene>
    <name evidence="4" type="ORF">ABEU20_001928</name>
</gene>
<dbReference type="Pfam" id="PF00440">
    <property type="entry name" value="TetR_N"/>
    <property type="match status" value="1"/>
</dbReference>
<evidence type="ECO:0000256" key="2">
    <source>
        <dbReference type="PROSITE-ProRule" id="PRU00335"/>
    </source>
</evidence>
<dbReference type="Gene3D" id="1.10.357.10">
    <property type="entry name" value="Tetracycline Repressor, domain 2"/>
    <property type="match status" value="1"/>
</dbReference>
<evidence type="ECO:0000313" key="5">
    <source>
        <dbReference type="Proteomes" id="UP001629745"/>
    </source>
</evidence>
<dbReference type="InterPro" id="IPR050109">
    <property type="entry name" value="HTH-type_TetR-like_transc_reg"/>
</dbReference>
<evidence type="ECO:0000259" key="3">
    <source>
        <dbReference type="PROSITE" id="PS50977"/>
    </source>
</evidence>
<evidence type="ECO:0000256" key="1">
    <source>
        <dbReference type="ARBA" id="ARBA00023125"/>
    </source>
</evidence>